<gene>
    <name evidence="5" type="ORF">PCC79_02540</name>
</gene>
<evidence type="ECO:0000313" key="5">
    <source>
        <dbReference type="EMBL" id="WZW99103.1"/>
    </source>
</evidence>
<feature type="domain" description="Glycosyltransferase 2-like" evidence="3">
    <location>
        <begin position="15"/>
        <end position="174"/>
    </location>
</feature>
<feature type="transmembrane region" description="Helical" evidence="2">
    <location>
        <begin position="325"/>
        <end position="347"/>
    </location>
</feature>
<dbReference type="InterPro" id="IPR058718">
    <property type="entry name" value="Agl6_TM_C"/>
</dbReference>
<dbReference type="InterPro" id="IPR029044">
    <property type="entry name" value="Nucleotide-diphossugar_trans"/>
</dbReference>
<dbReference type="Pfam" id="PF26629">
    <property type="entry name" value="GT2_TM_C"/>
    <property type="match status" value="1"/>
</dbReference>
<proteinExistence type="inferred from homology"/>
<dbReference type="InterPro" id="IPR050256">
    <property type="entry name" value="Glycosyltransferase_2"/>
</dbReference>
<evidence type="ECO:0000313" key="6">
    <source>
        <dbReference type="Proteomes" id="UP001434337"/>
    </source>
</evidence>
<protein>
    <submittedName>
        <fullName evidence="5">Glycosyltransferase family 2 protein</fullName>
    </submittedName>
</protein>
<feature type="transmembrane region" description="Helical" evidence="2">
    <location>
        <begin position="240"/>
        <end position="264"/>
    </location>
</feature>
<dbReference type="EMBL" id="CP115965">
    <property type="protein sequence ID" value="WZW99103.1"/>
    <property type="molecule type" value="Genomic_DNA"/>
</dbReference>
<reference evidence="5 6" key="1">
    <citation type="journal article" date="2023" name="Environ Microbiome">
        <title>A coral-associated actinobacterium mitigates coral bleaching under heat stress.</title>
        <authorList>
            <person name="Li J."/>
            <person name="Zou Y."/>
            <person name="Li Q."/>
            <person name="Zhang J."/>
            <person name="Bourne D.G."/>
            <person name="Lyu Y."/>
            <person name="Liu C."/>
            <person name="Zhang S."/>
        </authorList>
    </citation>
    <scope>NUCLEOTIDE SEQUENCE [LARGE SCALE GENOMIC DNA]</scope>
    <source>
        <strain evidence="5 6">SCSIO 13291</strain>
    </source>
</reference>
<dbReference type="InterPro" id="IPR001173">
    <property type="entry name" value="Glyco_trans_2-like"/>
</dbReference>
<dbReference type="Proteomes" id="UP001434337">
    <property type="component" value="Chromosome"/>
</dbReference>
<sequence length="400" mass="43091">MPFVTENDNTDVELTVVMPCLNEAETLEVCIQKARGYLEGSDVVGEIVIADNGSTDGSQEIARRNGARVVPVPMRGYGAALIGGINAARGTYVIMGDADDSYNFAGLAPFVAKLREGHDLVMGNRFAGGIDPGAMPPLHKYLGNPVLSGIGRLFFRPGVRDFHCGLRGFNRERIQALGLQTSGMEFASEMVVKASLAKYDIVEVPTTLAKDGRSRPPHLRSWHDGWRHLRFLLMFAPRWLFLYPGIVALVVGFGLAAVLSVTPIVVGGVGFDVSTLVYASALGVIGYQALLFWWLTKMYATREGFLPTSSTYRTVAEGWTLERGVIIGVVLFVLGLVIGVVHVVGWGSTGFGPLDARAAIRAATPSAMLMIIGFQTIMMSFFGAILTIPVRTRPAEVPAA</sequence>
<evidence type="ECO:0000259" key="4">
    <source>
        <dbReference type="Pfam" id="PF26629"/>
    </source>
</evidence>
<name>A0ABZ3C9A9_9ACTN</name>
<keyword evidence="2" id="KW-0472">Membrane</keyword>
<evidence type="ECO:0000256" key="1">
    <source>
        <dbReference type="ARBA" id="ARBA00006739"/>
    </source>
</evidence>
<evidence type="ECO:0000256" key="2">
    <source>
        <dbReference type="SAM" id="Phobius"/>
    </source>
</evidence>
<evidence type="ECO:0000259" key="3">
    <source>
        <dbReference type="Pfam" id="PF00535"/>
    </source>
</evidence>
<dbReference type="PANTHER" id="PTHR48090:SF7">
    <property type="entry name" value="RFBJ PROTEIN"/>
    <property type="match status" value="1"/>
</dbReference>
<dbReference type="Pfam" id="PF00535">
    <property type="entry name" value="Glycos_transf_2"/>
    <property type="match status" value="1"/>
</dbReference>
<comment type="similarity">
    <text evidence="1">Belongs to the glycosyltransferase 2 family.</text>
</comment>
<feature type="domain" description="Low-salt glycan biosynthesis hexosyltransferase Agl6 C-terminal transmembrane region" evidence="4">
    <location>
        <begin position="295"/>
        <end position="386"/>
    </location>
</feature>
<keyword evidence="2" id="KW-1133">Transmembrane helix</keyword>
<dbReference type="PANTHER" id="PTHR48090">
    <property type="entry name" value="UNDECAPRENYL-PHOSPHATE 4-DEOXY-4-FORMAMIDO-L-ARABINOSE TRANSFERASE-RELATED"/>
    <property type="match status" value="1"/>
</dbReference>
<dbReference type="RefSeq" id="WP_232549176.1">
    <property type="nucleotide sequence ID" value="NZ_CP115965.1"/>
</dbReference>
<dbReference type="CDD" id="cd04179">
    <property type="entry name" value="DPM_DPG-synthase_like"/>
    <property type="match status" value="1"/>
</dbReference>
<feature type="transmembrane region" description="Helical" evidence="2">
    <location>
        <begin position="367"/>
        <end position="388"/>
    </location>
</feature>
<keyword evidence="6" id="KW-1185">Reference proteome</keyword>
<dbReference type="SUPFAM" id="SSF53448">
    <property type="entry name" value="Nucleotide-diphospho-sugar transferases"/>
    <property type="match status" value="1"/>
</dbReference>
<keyword evidence="2" id="KW-0812">Transmembrane</keyword>
<organism evidence="5 6">
    <name type="scientific">Propioniciclava soli</name>
    <dbReference type="NCBI Taxonomy" id="2775081"/>
    <lineage>
        <taxon>Bacteria</taxon>
        <taxon>Bacillati</taxon>
        <taxon>Actinomycetota</taxon>
        <taxon>Actinomycetes</taxon>
        <taxon>Propionibacteriales</taxon>
        <taxon>Propionibacteriaceae</taxon>
        <taxon>Propioniciclava</taxon>
    </lineage>
</organism>
<feature type="transmembrane region" description="Helical" evidence="2">
    <location>
        <begin position="276"/>
        <end position="295"/>
    </location>
</feature>
<dbReference type="Gene3D" id="3.90.550.10">
    <property type="entry name" value="Spore Coat Polysaccharide Biosynthesis Protein SpsA, Chain A"/>
    <property type="match status" value="1"/>
</dbReference>
<accession>A0ABZ3C9A9</accession>